<feature type="domain" description="GP-PDE" evidence="1">
    <location>
        <begin position="13"/>
        <end position="274"/>
    </location>
</feature>
<dbReference type="KEGG" id="rain:Rai3103_14415"/>
<evidence type="ECO:0000313" key="3">
    <source>
        <dbReference type="Proteomes" id="UP000386847"/>
    </source>
</evidence>
<dbReference type="Gene3D" id="3.20.20.190">
    <property type="entry name" value="Phosphatidylinositol (PI) phosphodiesterase"/>
    <property type="match status" value="1"/>
</dbReference>
<dbReference type="InterPro" id="IPR030395">
    <property type="entry name" value="GP_PDE_dom"/>
</dbReference>
<evidence type="ECO:0000259" key="1">
    <source>
        <dbReference type="PROSITE" id="PS51704"/>
    </source>
</evidence>
<organism evidence="2 3">
    <name type="scientific">Raineyella fluvialis</name>
    <dbReference type="NCBI Taxonomy" id="2662261"/>
    <lineage>
        <taxon>Bacteria</taxon>
        <taxon>Bacillati</taxon>
        <taxon>Actinomycetota</taxon>
        <taxon>Actinomycetes</taxon>
        <taxon>Propionibacteriales</taxon>
        <taxon>Propionibacteriaceae</taxon>
        <taxon>Raineyella</taxon>
    </lineage>
</organism>
<dbReference type="EMBL" id="CP045725">
    <property type="protein sequence ID" value="QGF24629.1"/>
    <property type="molecule type" value="Genomic_DNA"/>
</dbReference>
<dbReference type="AlphaFoldDB" id="A0A5Q2FCU9"/>
<name>A0A5Q2FCU9_9ACTN</name>
<evidence type="ECO:0000313" key="2">
    <source>
        <dbReference type="EMBL" id="QGF24629.1"/>
    </source>
</evidence>
<dbReference type="Proteomes" id="UP000386847">
    <property type="component" value="Chromosome"/>
</dbReference>
<proteinExistence type="predicted"/>
<dbReference type="InterPro" id="IPR017946">
    <property type="entry name" value="PLC-like_Pdiesterase_TIM-brl"/>
</dbReference>
<sequence>MSVTDLPFFAPPFVALAHRGGSTYAPNVGRENSLHAFGQAVALGYTHVETDVHVTRDGVLLAFHDDRLDRVTDGTGLIADLDHGAVTHARIGGTDPIPTLDEVLEAFPETFFNIDLKTDAAVRPLLEVINRHRAQRRVNVASFSSRRLRDFRRLAGEQLSTAVSPAGIAWTRIVPVLPRLVAAPGNVLQLPHWASLPLALASGGPRAMVGALAGDDVRGDQFRVVTRALVDTAHAAGKKVHVWTIDDPGEMGELIDLGVDGLVSDRIDVLKDVLSERGLWYGRQ</sequence>
<accession>A0A5Q2FCU9</accession>
<dbReference type="PANTHER" id="PTHR43805:SF1">
    <property type="entry name" value="GP-PDE DOMAIN-CONTAINING PROTEIN"/>
    <property type="match status" value="1"/>
</dbReference>
<dbReference type="PROSITE" id="PS51704">
    <property type="entry name" value="GP_PDE"/>
    <property type="match status" value="1"/>
</dbReference>
<gene>
    <name evidence="2" type="ORF">Rai3103_14415</name>
</gene>
<dbReference type="GO" id="GO:0008081">
    <property type="term" value="F:phosphoric diester hydrolase activity"/>
    <property type="evidence" value="ECO:0007669"/>
    <property type="project" value="InterPro"/>
</dbReference>
<reference evidence="2 3" key="1">
    <citation type="submission" date="2019-10" db="EMBL/GenBank/DDBJ databases">
        <title>Genomic analysis of Raineyella sp. CBA3103.</title>
        <authorList>
            <person name="Roh S.W."/>
        </authorList>
    </citation>
    <scope>NUCLEOTIDE SEQUENCE [LARGE SCALE GENOMIC DNA]</scope>
    <source>
        <strain evidence="2 3">CBA3103</strain>
    </source>
</reference>
<dbReference type="RefSeq" id="WP_153573158.1">
    <property type="nucleotide sequence ID" value="NZ_CP045725.1"/>
</dbReference>
<dbReference type="Pfam" id="PF03009">
    <property type="entry name" value="GDPD"/>
    <property type="match status" value="1"/>
</dbReference>
<dbReference type="SUPFAM" id="SSF51695">
    <property type="entry name" value="PLC-like phosphodiesterases"/>
    <property type="match status" value="1"/>
</dbReference>
<dbReference type="GO" id="GO:0006629">
    <property type="term" value="P:lipid metabolic process"/>
    <property type="evidence" value="ECO:0007669"/>
    <property type="project" value="InterPro"/>
</dbReference>
<keyword evidence="3" id="KW-1185">Reference proteome</keyword>
<protein>
    <submittedName>
        <fullName evidence="2">Glycerophosphodiester phosphodiesterase</fullName>
    </submittedName>
</protein>
<dbReference type="PANTHER" id="PTHR43805">
    <property type="entry name" value="GLYCEROPHOSPHORYL DIESTER PHOSPHODIESTERASE"/>
    <property type="match status" value="1"/>
</dbReference>